<feature type="compositionally biased region" description="Pro residues" evidence="1">
    <location>
        <begin position="16"/>
        <end position="42"/>
    </location>
</feature>
<dbReference type="EMBL" id="MU167354">
    <property type="protein sequence ID" value="KAG0142282.1"/>
    <property type="molecule type" value="Genomic_DNA"/>
</dbReference>
<feature type="compositionally biased region" description="Polar residues" evidence="1">
    <location>
        <begin position="46"/>
        <end position="61"/>
    </location>
</feature>
<protein>
    <submittedName>
        <fullName evidence="2">Uncharacterized protein</fullName>
    </submittedName>
</protein>
<name>A0A9P6T7P8_9BASI</name>
<dbReference type="Proteomes" id="UP000886653">
    <property type="component" value="Unassembled WGS sequence"/>
</dbReference>
<comment type="caution">
    <text evidence="2">The sequence shown here is derived from an EMBL/GenBank/DDBJ whole genome shotgun (WGS) entry which is preliminary data.</text>
</comment>
<keyword evidence="3" id="KW-1185">Reference proteome</keyword>
<reference evidence="2" key="1">
    <citation type="submission" date="2013-11" db="EMBL/GenBank/DDBJ databases">
        <title>Genome sequence of the fusiform rust pathogen reveals effectors for host alternation and coevolution with pine.</title>
        <authorList>
            <consortium name="DOE Joint Genome Institute"/>
            <person name="Smith K."/>
            <person name="Pendleton A."/>
            <person name="Kubisiak T."/>
            <person name="Anderson C."/>
            <person name="Salamov A."/>
            <person name="Aerts A."/>
            <person name="Riley R."/>
            <person name="Clum A."/>
            <person name="Lindquist E."/>
            <person name="Ence D."/>
            <person name="Campbell M."/>
            <person name="Kronenberg Z."/>
            <person name="Feau N."/>
            <person name="Dhillon B."/>
            <person name="Hamelin R."/>
            <person name="Burleigh J."/>
            <person name="Smith J."/>
            <person name="Yandell M."/>
            <person name="Nelson C."/>
            <person name="Grigoriev I."/>
            <person name="Davis J."/>
        </authorList>
    </citation>
    <scope>NUCLEOTIDE SEQUENCE</scope>
    <source>
        <strain evidence="2">G11</strain>
    </source>
</reference>
<evidence type="ECO:0000256" key="1">
    <source>
        <dbReference type="SAM" id="MobiDB-lite"/>
    </source>
</evidence>
<evidence type="ECO:0000313" key="3">
    <source>
        <dbReference type="Proteomes" id="UP000886653"/>
    </source>
</evidence>
<proteinExistence type="predicted"/>
<sequence length="69" mass="7210">MTPAVTAHLSPIAINPLPPQSPHLQDPMPPLPLQQPPPPDPGQGPVTHNSILNATGGTIMSDSALRDEH</sequence>
<dbReference type="AlphaFoldDB" id="A0A9P6T7P8"/>
<organism evidence="2 3">
    <name type="scientific">Cronartium quercuum f. sp. fusiforme G11</name>
    <dbReference type="NCBI Taxonomy" id="708437"/>
    <lineage>
        <taxon>Eukaryota</taxon>
        <taxon>Fungi</taxon>
        <taxon>Dikarya</taxon>
        <taxon>Basidiomycota</taxon>
        <taxon>Pucciniomycotina</taxon>
        <taxon>Pucciniomycetes</taxon>
        <taxon>Pucciniales</taxon>
        <taxon>Coleosporiaceae</taxon>
        <taxon>Cronartium</taxon>
    </lineage>
</organism>
<accession>A0A9P6T7P8</accession>
<evidence type="ECO:0000313" key="2">
    <source>
        <dbReference type="EMBL" id="KAG0142282.1"/>
    </source>
</evidence>
<gene>
    <name evidence="2" type="ORF">CROQUDRAFT_97746</name>
</gene>
<feature type="region of interest" description="Disordered" evidence="1">
    <location>
        <begin position="1"/>
        <end position="69"/>
    </location>
</feature>